<dbReference type="Proteomes" id="UP001066276">
    <property type="component" value="Chromosome 1_1"/>
</dbReference>
<evidence type="ECO:0000313" key="3">
    <source>
        <dbReference type="EMBL" id="KAJ1217209.1"/>
    </source>
</evidence>
<gene>
    <name evidence="3" type="ORF">NDU88_004804</name>
</gene>
<feature type="chain" id="PRO_5043911085" evidence="2">
    <location>
        <begin position="22"/>
        <end position="128"/>
    </location>
</feature>
<organism evidence="3 4">
    <name type="scientific">Pleurodeles waltl</name>
    <name type="common">Iberian ribbed newt</name>
    <dbReference type="NCBI Taxonomy" id="8319"/>
    <lineage>
        <taxon>Eukaryota</taxon>
        <taxon>Metazoa</taxon>
        <taxon>Chordata</taxon>
        <taxon>Craniata</taxon>
        <taxon>Vertebrata</taxon>
        <taxon>Euteleostomi</taxon>
        <taxon>Amphibia</taxon>
        <taxon>Batrachia</taxon>
        <taxon>Caudata</taxon>
        <taxon>Salamandroidea</taxon>
        <taxon>Salamandridae</taxon>
        <taxon>Pleurodelinae</taxon>
        <taxon>Pleurodeles</taxon>
    </lineage>
</organism>
<accession>A0AAV7WZD3</accession>
<sequence length="128" mass="13211">MALTRCPLHWAASLVLFGAQGGQLQVQMAGGLTDPLPLSSLGSPDGAQNRQPGRHSGPTPGPHWASNSGLTLPLGRSSLQGRRRTPSPSQQPIGPGLVAQKSPQPPALPSPWHRLGTPGSALLGRSDL</sequence>
<proteinExistence type="predicted"/>
<keyword evidence="4" id="KW-1185">Reference proteome</keyword>
<dbReference type="AlphaFoldDB" id="A0AAV7WZD3"/>
<reference evidence="3" key="1">
    <citation type="journal article" date="2022" name="bioRxiv">
        <title>Sequencing and chromosome-scale assembly of the giantPleurodeles waltlgenome.</title>
        <authorList>
            <person name="Brown T."/>
            <person name="Elewa A."/>
            <person name="Iarovenko S."/>
            <person name="Subramanian E."/>
            <person name="Araus A.J."/>
            <person name="Petzold A."/>
            <person name="Susuki M."/>
            <person name="Suzuki K.-i.T."/>
            <person name="Hayashi T."/>
            <person name="Toyoda A."/>
            <person name="Oliveira C."/>
            <person name="Osipova E."/>
            <person name="Leigh N.D."/>
            <person name="Simon A."/>
            <person name="Yun M.H."/>
        </authorList>
    </citation>
    <scope>NUCLEOTIDE SEQUENCE</scope>
    <source>
        <strain evidence="3">20211129_DDA</strain>
        <tissue evidence="3">Liver</tissue>
    </source>
</reference>
<name>A0AAV7WZD3_PLEWA</name>
<evidence type="ECO:0000313" key="4">
    <source>
        <dbReference type="Proteomes" id="UP001066276"/>
    </source>
</evidence>
<feature type="compositionally biased region" description="Polar residues" evidence="1">
    <location>
        <begin position="40"/>
        <end position="51"/>
    </location>
</feature>
<dbReference type="EMBL" id="JANPWB010000001">
    <property type="protein sequence ID" value="KAJ1217209.1"/>
    <property type="molecule type" value="Genomic_DNA"/>
</dbReference>
<protein>
    <submittedName>
        <fullName evidence="3">Uncharacterized protein</fullName>
    </submittedName>
</protein>
<comment type="caution">
    <text evidence="3">The sequence shown here is derived from an EMBL/GenBank/DDBJ whole genome shotgun (WGS) entry which is preliminary data.</text>
</comment>
<feature type="signal peptide" evidence="2">
    <location>
        <begin position="1"/>
        <end position="21"/>
    </location>
</feature>
<evidence type="ECO:0000256" key="2">
    <source>
        <dbReference type="SAM" id="SignalP"/>
    </source>
</evidence>
<evidence type="ECO:0000256" key="1">
    <source>
        <dbReference type="SAM" id="MobiDB-lite"/>
    </source>
</evidence>
<feature type="region of interest" description="Disordered" evidence="1">
    <location>
        <begin position="30"/>
        <end position="128"/>
    </location>
</feature>
<keyword evidence="2" id="KW-0732">Signal</keyword>